<reference evidence="1" key="1">
    <citation type="submission" date="2021-01" db="EMBL/GenBank/DDBJ databases">
        <authorList>
            <person name="Corre E."/>
            <person name="Pelletier E."/>
            <person name="Niang G."/>
            <person name="Scheremetjew M."/>
            <person name="Finn R."/>
            <person name="Kale V."/>
            <person name="Holt S."/>
            <person name="Cochrane G."/>
            <person name="Meng A."/>
            <person name="Brown T."/>
            <person name="Cohen L."/>
        </authorList>
    </citation>
    <scope>NUCLEOTIDE SEQUENCE</scope>
    <source>
        <strain evidence="1">CCMP3278</strain>
    </source>
</reference>
<gene>
    <name evidence="1" type="ORF">TOLI1172_LOCUS4740</name>
</gene>
<evidence type="ECO:0000313" key="1">
    <source>
        <dbReference type="EMBL" id="CAD8820348.1"/>
    </source>
</evidence>
<dbReference type="AlphaFoldDB" id="A0A7S0ZFS6"/>
<organism evidence="1">
    <name type="scientific">Timspurckia oligopyrenoides</name>
    <dbReference type="NCBI Taxonomy" id="708627"/>
    <lineage>
        <taxon>Eukaryota</taxon>
        <taxon>Rhodophyta</taxon>
        <taxon>Bangiophyceae</taxon>
        <taxon>Porphyridiales</taxon>
        <taxon>Porphyridiaceae</taxon>
        <taxon>Timspurckia</taxon>
    </lineage>
</organism>
<name>A0A7S0ZFS6_9RHOD</name>
<proteinExistence type="predicted"/>
<dbReference type="EMBL" id="HBFP01006639">
    <property type="protein sequence ID" value="CAD8820348.1"/>
    <property type="molecule type" value="Transcribed_RNA"/>
</dbReference>
<sequence>MDVDEELSVVEILGLLVQNLKEYEHRDVKSQSLEAEVRAECEIEKRLLSRTIVQQAMQHASLSQVTAHRSELQMQVDDEIIASNELDMDIRNGEKKRVNLIEMEALSIIKSESVLKKVFECSIRMNECLQVHKSRKTQQTLDELKLQGTTQHAISKLPLDSYKDEVI</sequence>
<protein>
    <submittedName>
        <fullName evidence="1">Uncharacterized protein</fullName>
    </submittedName>
</protein>
<accession>A0A7S0ZFS6</accession>